<reference evidence="11 12" key="1">
    <citation type="submission" date="2019-08" db="EMBL/GenBank/DDBJ databases">
        <title>Amphibian skin-associated Pigmentiphaga: genome sequence and occurrence across geography and hosts.</title>
        <authorList>
            <person name="Bletz M.C."/>
            <person name="Bunk B."/>
            <person name="Sproeer C."/>
            <person name="Biwer P."/>
            <person name="Reiter S."/>
            <person name="Rabemananjara F.C.E."/>
            <person name="Schulz S."/>
            <person name="Overmann J."/>
            <person name="Vences M."/>
        </authorList>
    </citation>
    <scope>NUCLEOTIDE SEQUENCE [LARGE SCALE GENOMIC DNA]</scope>
    <source>
        <strain evidence="11 12">Mada1488</strain>
    </source>
</reference>
<dbReference type="Gene3D" id="3.30.450.20">
    <property type="entry name" value="PAS domain"/>
    <property type="match status" value="1"/>
</dbReference>
<evidence type="ECO:0000256" key="8">
    <source>
        <dbReference type="PROSITE-ProRule" id="PRU00284"/>
    </source>
</evidence>
<keyword evidence="12" id="KW-1185">Reference proteome</keyword>
<evidence type="ECO:0000313" key="11">
    <source>
        <dbReference type="EMBL" id="QEI07334.1"/>
    </source>
</evidence>
<dbReference type="SMART" id="SM00283">
    <property type="entry name" value="MA"/>
    <property type="match status" value="1"/>
</dbReference>
<evidence type="ECO:0000256" key="2">
    <source>
        <dbReference type="ARBA" id="ARBA00022475"/>
    </source>
</evidence>
<dbReference type="InterPro" id="IPR004090">
    <property type="entry name" value="Chemotax_Me-accpt_rcpt"/>
</dbReference>
<evidence type="ECO:0000313" key="12">
    <source>
        <dbReference type="Proteomes" id="UP000325161"/>
    </source>
</evidence>
<protein>
    <submittedName>
        <fullName evidence="11">Methyl-accepting chemotaxis protein</fullName>
    </submittedName>
</protein>
<dbReference type="PROSITE" id="PS50111">
    <property type="entry name" value="CHEMOTAXIS_TRANSDUC_2"/>
    <property type="match status" value="1"/>
</dbReference>
<dbReference type="OrthoDB" id="9177152at2"/>
<dbReference type="AlphaFoldDB" id="A0A5C0B0D3"/>
<evidence type="ECO:0000256" key="5">
    <source>
        <dbReference type="ARBA" id="ARBA00023136"/>
    </source>
</evidence>
<keyword evidence="5 9" id="KW-0472">Membrane</keyword>
<dbReference type="PANTHER" id="PTHR32089:SF112">
    <property type="entry name" value="LYSOZYME-LIKE PROTEIN-RELATED"/>
    <property type="match status" value="1"/>
</dbReference>
<keyword evidence="2" id="KW-1003">Cell membrane</keyword>
<organism evidence="11 12">
    <name type="scientific">Pigmentiphaga aceris</name>
    <dbReference type="NCBI Taxonomy" id="1940612"/>
    <lineage>
        <taxon>Bacteria</taxon>
        <taxon>Pseudomonadati</taxon>
        <taxon>Pseudomonadota</taxon>
        <taxon>Betaproteobacteria</taxon>
        <taxon>Burkholderiales</taxon>
        <taxon>Alcaligenaceae</taxon>
        <taxon>Pigmentiphaga</taxon>
    </lineage>
</organism>
<dbReference type="Pfam" id="PF00015">
    <property type="entry name" value="MCPsignal"/>
    <property type="match status" value="1"/>
</dbReference>
<feature type="transmembrane region" description="Helical" evidence="9">
    <location>
        <begin position="59"/>
        <end position="79"/>
    </location>
</feature>
<keyword evidence="6 8" id="KW-0807">Transducer</keyword>
<keyword evidence="4 9" id="KW-1133">Transmembrane helix</keyword>
<comment type="similarity">
    <text evidence="7">Belongs to the methyl-accepting chemotaxis (MCP) protein family.</text>
</comment>
<dbReference type="PRINTS" id="PR00260">
    <property type="entry name" value="CHEMTRNSDUCR"/>
</dbReference>
<dbReference type="CDD" id="cd11386">
    <property type="entry name" value="MCP_signal"/>
    <property type="match status" value="1"/>
</dbReference>
<dbReference type="GO" id="GO:0007165">
    <property type="term" value="P:signal transduction"/>
    <property type="evidence" value="ECO:0007669"/>
    <property type="project" value="UniProtKB-KW"/>
</dbReference>
<dbReference type="InterPro" id="IPR033480">
    <property type="entry name" value="sCache_2"/>
</dbReference>
<feature type="domain" description="Methyl-accepting transducer" evidence="10">
    <location>
        <begin position="325"/>
        <end position="561"/>
    </location>
</feature>
<name>A0A5C0B0D3_9BURK</name>
<dbReference type="SMART" id="SM01049">
    <property type="entry name" value="Cache_2"/>
    <property type="match status" value="1"/>
</dbReference>
<evidence type="ECO:0000256" key="4">
    <source>
        <dbReference type="ARBA" id="ARBA00022989"/>
    </source>
</evidence>
<dbReference type="GO" id="GO:0006935">
    <property type="term" value="P:chemotaxis"/>
    <property type="evidence" value="ECO:0007669"/>
    <property type="project" value="InterPro"/>
</dbReference>
<sequence length="597" mass="63208">METVSIYVRRRALPPRTIAISRDFMSAVTPSGTPPLSYVSDARASGSGRRMQLSLRGKLLLLVCTALLLLIGLEVWSLTSERKLLLQDKRTEVLSIAQAAHSVIGQFHESARAGKITEAQAQELATQAINGLRYSGADGRANYAFVLDSNAVYRAHGANPKLLSGINPDTFMVGKETLRAFTKRHFDLSRQSNGVHFEVVPIPRPGAQVPEPKLGVYLEYAPWGWMIGTGAYMDDIDAAVESSMKKGVVFTLVLIVLLLAAGWAVVRSITRQVGDDPRAVIAVMTRAANGDLTQTFPNAPPGSILASFGATSAATRAVLTRVRDEAAAMKRDAQRIADSVRQVSTAAAAQSEATSSVAAAVEQLTVSVGHISEAALETQRNSENVTEKCRAGQQEVETSTTGMGRIATAVGEASDKISGLAARAEQISAIAASIKEIAAQTNLLALNAAIEAARAGEHGRGFSVVADEVRKLAERTASATIEIEQTVGAVQRDTMASTSTMAHILPMVSEGKTATEHVARALGEIGTSADVSLERVREVANATREQSSASTSIAQQVESIAQMVEQTTAAMGETARSAEEVSAMADRLDALVASFKV</sequence>
<evidence type="ECO:0000256" key="6">
    <source>
        <dbReference type="ARBA" id="ARBA00023224"/>
    </source>
</evidence>
<keyword evidence="3 9" id="KW-0812">Transmembrane</keyword>
<dbReference type="Pfam" id="PF17200">
    <property type="entry name" value="sCache_2"/>
    <property type="match status" value="1"/>
</dbReference>
<gene>
    <name evidence="11" type="ORF">FXN63_16895</name>
</gene>
<dbReference type="GO" id="GO:0004888">
    <property type="term" value="F:transmembrane signaling receptor activity"/>
    <property type="evidence" value="ECO:0007669"/>
    <property type="project" value="InterPro"/>
</dbReference>
<evidence type="ECO:0000259" key="10">
    <source>
        <dbReference type="PROSITE" id="PS50111"/>
    </source>
</evidence>
<evidence type="ECO:0000256" key="9">
    <source>
        <dbReference type="SAM" id="Phobius"/>
    </source>
</evidence>
<dbReference type="EMBL" id="CP043046">
    <property type="protein sequence ID" value="QEI07334.1"/>
    <property type="molecule type" value="Genomic_DNA"/>
</dbReference>
<evidence type="ECO:0000256" key="1">
    <source>
        <dbReference type="ARBA" id="ARBA00004651"/>
    </source>
</evidence>
<dbReference type="InterPro" id="IPR004089">
    <property type="entry name" value="MCPsignal_dom"/>
</dbReference>
<dbReference type="PANTHER" id="PTHR32089">
    <property type="entry name" value="METHYL-ACCEPTING CHEMOTAXIS PROTEIN MCPB"/>
    <property type="match status" value="1"/>
</dbReference>
<dbReference type="KEGG" id="pacr:FXN63_16895"/>
<dbReference type="FunFam" id="1.10.287.950:FF:000001">
    <property type="entry name" value="Methyl-accepting chemotaxis sensory transducer"/>
    <property type="match status" value="1"/>
</dbReference>
<proteinExistence type="inferred from homology"/>
<dbReference type="GO" id="GO:0005886">
    <property type="term" value="C:plasma membrane"/>
    <property type="evidence" value="ECO:0007669"/>
    <property type="project" value="UniProtKB-SubCell"/>
</dbReference>
<dbReference type="SUPFAM" id="SSF58104">
    <property type="entry name" value="Methyl-accepting chemotaxis protein (MCP) signaling domain"/>
    <property type="match status" value="1"/>
</dbReference>
<evidence type="ECO:0000256" key="7">
    <source>
        <dbReference type="ARBA" id="ARBA00029447"/>
    </source>
</evidence>
<evidence type="ECO:0000256" key="3">
    <source>
        <dbReference type="ARBA" id="ARBA00022692"/>
    </source>
</evidence>
<dbReference type="Proteomes" id="UP000325161">
    <property type="component" value="Chromosome"/>
</dbReference>
<accession>A0A5C0B0D3</accession>
<dbReference type="Gene3D" id="1.10.287.950">
    <property type="entry name" value="Methyl-accepting chemotaxis protein"/>
    <property type="match status" value="1"/>
</dbReference>
<comment type="subcellular location">
    <subcellularLocation>
        <location evidence="1">Cell membrane</location>
        <topology evidence="1">Multi-pass membrane protein</topology>
    </subcellularLocation>
</comment>